<dbReference type="Proteomes" id="UP001162992">
    <property type="component" value="Chromosome 4"/>
</dbReference>
<dbReference type="EMBL" id="CM055095">
    <property type="protein sequence ID" value="KAJ7559419.1"/>
    <property type="molecule type" value="Genomic_DNA"/>
</dbReference>
<organism evidence="1 2">
    <name type="scientific">Diphasiastrum complanatum</name>
    <name type="common">Issler's clubmoss</name>
    <name type="synonym">Lycopodium complanatum</name>
    <dbReference type="NCBI Taxonomy" id="34168"/>
    <lineage>
        <taxon>Eukaryota</taxon>
        <taxon>Viridiplantae</taxon>
        <taxon>Streptophyta</taxon>
        <taxon>Embryophyta</taxon>
        <taxon>Tracheophyta</taxon>
        <taxon>Lycopodiopsida</taxon>
        <taxon>Lycopodiales</taxon>
        <taxon>Lycopodiaceae</taxon>
        <taxon>Lycopodioideae</taxon>
        <taxon>Diphasiastrum</taxon>
    </lineage>
</organism>
<proteinExistence type="predicted"/>
<evidence type="ECO:0000313" key="1">
    <source>
        <dbReference type="EMBL" id="KAJ7559419.1"/>
    </source>
</evidence>
<comment type="caution">
    <text evidence="1">The sequence shown here is derived from an EMBL/GenBank/DDBJ whole genome shotgun (WGS) entry which is preliminary data.</text>
</comment>
<reference evidence="2" key="1">
    <citation type="journal article" date="2024" name="Proc. Natl. Acad. Sci. U.S.A.">
        <title>Extraordinary preservation of gene collinearity over three hundred million years revealed in homosporous lycophytes.</title>
        <authorList>
            <person name="Li C."/>
            <person name="Wickell D."/>
            <person name="Kuo L.Y."/>
            <person name="Chen X."/>
            <person name="Nie B."/>
            <person name="Liao X."/>
            <person name="Peng D."/>
            <person name="Ji J."/>
            <person name="Jenkins J."/>
            <person name="Williams M."/>
            <person name="Shu S."/>
            <person name="Plott C."/>
            <person name="Barry K."/>
            <person name="Rajasekar S."/>
            <person name="Grimwood J."/>
            <person name="Han X."/>
            <person name="Sun S."/>
            <person name="Hou Z."/>
            <person name="He W."/>
            <person name="Dai G."/>
            <person name="Sun C."/>
            <person name="Schmutz J."/>
            <person name="Leebens-Mack J.H."/>
            <person name="Li F.W."/>
            <person name="Wang L."/>
        </authorList>
    </citation>
    <scope>NUCLEOTIDE SEQUENCE [LARGE SCALE GENOMIC DNA]</scope>
    <source>
        <strain evidence="2">cv. PW_Plant_1</strain>
    </source>
</reference>
<protein>
    <submittedName>
        <fullName evidence="1">Uncharacterized protein</fullName>
    </submittedName>
</protein>
<keyword evidence="2" id="KW-1185">Reference proteome</keyword>
<gene>
    <name evidence="1" type="ORF">O6H91_04G084200</name>
</gene>
<accession>A0ACC2DYX1</accession>
<name>A0ACC2DYX1_DIPCM</name>
<sequence length="446" mass="49512">MIVMMTEEATSSCLEFQRSFAHHRRPIPADPPITNNLQIKVQESSCSDADTSSQSQPSSSSNYLQYLVQLNGRHRTLHSVRDSEEISAGSSKAVSSVCQKTVSLKTGRVASLALSKGVLYSGSEGNCITMWQQPNLEKILECGSGHGIVKCLLVAGHKMFSTHQDNKVRVWEISKCHLPGNKPVPYATLPTIKNYLTALLLPQNIVQVRRHKTSFWIKHIDNISALATGHNDLLYTGSWDRSVKVWKISSLKCLESFKAHDDAVNAIIISKSGHVYTGSADAKVKIWERNSKKHMLFSVLEGHSSSVNALAISPDESLLYSASSDRRILIWEREESARHMSHLGTLRGHRQAVLSLASSADLLCSGSTDKTIRVWRRNEDNFHQCIWVLEGHAGPVKALSISQDTENAWFVYSGSLDGQIKEWWLSLSSKICFAGEESFYSGKTTS</sequence>
<evidence type="ECO:0000313" key="2">
    <source>
        <dbReference type="Proteomes" id="UP001162992"/>
    </source>
</evidence>